<gene>
    <name evidence="8" type="ORF">CTI12_AA383160</name>
</gene>
<dbReference type="STRING" id="35608.A0A2U1MGG0"/>
<proteinExistence type="inferred from homology"/>
<keyword evidence="4" id="KW-0328">Glycosyltransferase</keyword>
<accession>A0A2U1MGG0</accession>
<dbReference type="InterPro" id="IPR050748">
    <property type="entry name" value="Glycosyltrans_8_dom-fam"/>
</dbReference>
<dbReference type="Proteomes" id="UP000245207">
    <property type="component" value="Unassembled WGS sequence"/>
</dbReference>
<evidence type="ECO:0000256" key="5">
    <source>
        <dbReference type="ARBA" id="ARBA00022679"/>
    </source>
</evidence>
<feature type="region of interest" description="Disordered" evidence="7">
    <location>
        <begin position="15"/>
        <end position="40"/>
    </location>
</feature>
<dbReference type="InterPro" id="IPR002495">
    <property type="entry name" value="Glyco_trans_8"/>
</dbReference>
<dbReference type="Gene3D" id="3.90.550.10">
    <property type="entry name" value="Spore Coat Polysaccharide Biosynthesis Protein SpsA, Chain A"/>
    <property type="match status" value="1"/>
</dbReference>
<dbReference type="InterPro" id="IPR029044">
    <property type="entry name" value="Nucleotide-diphossugar_trans"/>
</dbReference>
<dbReference type="GO" id="GO:0016757">
    <property type="term" value="F:glycosyltransferase activity"/>
    <property type="evidence" value="ECO:0007669"/>
    <property type="project" value="UniProtKB-KW"/>
</dbReference>
<comment type="similarity">
    <text evidence="3 6">Belongs to the glycosyltransferase 8 family.</text>
</comment>
<dbReference type="AlphaFoldDB" id="A0A2U1MGG0"/>
<dbReference type="PANTHER" id="PTHR13778:SF13">
    <property type="entry name" value="GALACTURONOSYLTRANSFERASE-LIKE 3-RELATED"/>
    <property type="match status" value="1"/>
</dbReference>
<name>A0A2U1MGG0_ARTAN</name>
<evidence type="ECO:0000256" key="4">
    <source>
        <dbReference type="ARBA" id="ARBA00022676"/>
    </source>
</evidence>
<keyword evidence="5 8" id="KW-0808">Transferase</keyword>
<dbReference type="OrthoDB" id="1734538at2759"/>
<sequence length="676" mass="77802">MKTLAKNDGGYVAEFERARKERNEAEKNRPSEEVKSLVGRSRNDSLEETVQRYIAESIKRHEREEEMLRKFVERTVSSLKAHDIGIRNLELKFEQCTNIIIECLKRDANSYMEPSPEETKVIAADEIEPKTFSDKVKIRIEKEQLLLDELESIPINAPLVKSIKTETYNLKHLQGFLEAKDKLEGVNSVKLNERCTDILKNELPPKEKDPGSFTLPCLIGASISIMPYSMFTRLGVGKLKPIKMDIGMADKSMQTPLGVVENVLDQDEFDLEEFLNGDEIQETPLSNNHSSPVENFDVFIDFEESGHGIEMDTGEGHHEINSMDVIQPRMDEEDALDLPIQPSFRETGIRLHHSNPYTLQLTCKIGVFVGTYTFLVDFMIFDDVTEFVESGLEEIILGKPFQDVSGIQIDTLNGVVWLSNNSDVTIFKMPRVVENFKHWNRNQLSRAKPLLDISNKDKENGYDYAYQKIKDFYKGCLDLGDAYKRDERVIDMLGRNDLIVVDDVVKLWEIDLNDHVVGAPEYCHANFTHYFTAKFWSNPYFSGVFKTRNRKPCYFNTGVMVIDLTKWRTYKTTKKLEKWMEIQKKHRIYELGSLPPFLLVFAGDVERIEDRWNQHGLGGDNVEGLCRNLHSGPVSLLHWSGKGKPWLRLNSKRPCPLDQLWAPYDLFKRAPLISDS</sequence>
<comment type="caution">
    <text evidence="8">The sequence shown here is derived from an EMBL/GenBank/DDBJ whole genome shotgun (WGS) entry which is preliminary data.</text>
</comment>
<dbReference type="SUPFAM" id="SSF53448">
    <property type="entry name" value="Nucleotide-diphospho-sugar transferases"/>
    <property type="match status" value="1"/>
</dbReference>
<evidence type="ECO:0000256" key="2">
    <source>
        <dbReference type="ARBA" id="ARBA00004877"/>
    </source>
</evidence>
<dbReference type="PANTHER" id="PTHR13778">
    <property type="entry name" value="GLYCOSYLTRANSFERASE 8 DOMAIN-CONTAINING PROTEIN"/>
    <property type="match status" value="1"/>
</dbReference>
<dbReference type="GO" id="GO:0005794">
    <property type="term" value="C:Golgi apparatus"/>
    <property type="evidence" value="ECO:0007669"/>
    <property type="project" value="TreeGrafter"/>
</dbReference>
<dbReference type="Pfam" id="PF01501">
    <property type="entry name" value="Glyco_transf_8"/>
    <property type="match status" value="1"/>
</dbReference>
<dbReference type="EC" id="2.4.1.-" evidence="6"/>
<reference evidence="8 9" key="1">
    <citation type="journal article" date="2018" name="Mol. Plant">
        <title>The genome of Artemisia annua provides insight into the evolution of Asteraceae family and artemisinin biosynthesis.</title>
        <authorList>
            <person name="Shen Q."/>
            <person name="Zhang L."/>
            <person name="Liao Z."/>
            <person name="Wang S."/>
            <person name="Yan T."/>
            <person name="Shi P."/>
            <person name="Liu M."/>
            <person name="Fu X."/>
            <person name="Pan Q."/>
            <person name="Wang Y."/>
            <person name="Lv Z."/>
            <person name="Lu X."/>
            <person name="Zhang F."/>
            <person name="Jiang W."/>
            <person name="Ma Y."/>
            <person name="Chen M."/>
            <person name="Hao X."/>
            <person name="Li L."/>
            <person name="Tang Y."/>
            <person name="Lv G."/>
            <person name="Zhou Y."/>
            <person name="Sun X."/>
            <person name="Brodelius P.E."/>
            <person name="Rose J.K.C."/>
            <person name="Tang K."/>
        </authorList>
    </citation>
    <scope>NUCLEOTIDE SEQUENCE [LARGE SCALE GENOMIC DNA]</scope>
    <source>
        <strain evidence="9">cv. Huhao1</strain>
        <tissue evidence="8">Leaf</tissue>
    </source>
</reference>
<evidence type="ECO:0000256" key="1">
    <source>
        <dbReference type="ARBA" id="ARBA00004606"/>
    </source>
</evidence>
<evidence type="ECO:0000256" key="6">
    <source>
        <dbReference type="RuleBase" id="RU362027"/>
    </source>
</evidence>
<evidence type="ECO:0000256" key="3">
    <source>
        <dbReference type="ARBA" id="ARBA00006351"/>
    </source>
</evidence>
<comment type="subcellular location">
    <subcellularLocation>
        <location evidence="1">Membrane</location>
        <topology evidence="1">Single-pass type II membrane protein</topology>
    </subcellularLocation>
</comment>
<protein>
    <recommendedName>
        <fullName evidence="6">Hexosyltransferase</fullName>
        <ecNumber evidence="6">2.4.1.-</ecNumber>
    </recommendedName>
</protein>
<dbReference type="EMBL" id="PKPP01005382">
    <property type="protein sequence ID" value="PWA60327.1"/>
    <property type="molecule type" value="Genomic_DNA"/>
</dbReference>
<evidence type="ECO:0000313" key="8">
    <source>
        <dbReference type="EMBL" id="PWA60327.1"/>
    </source>
</evidence>
<evidence type="ECO:0000256" key="7">
    <source>
        <dbReference type="SAM" id="MobiDB-lite"/>
    </source>
</evidence>
<comment type="pathway">
    <text evidence="2">Glycan metabolism; pectin biosynthesis.</text>
</comment>
<evidence type="ECO:0000313" key="9">
    <source>
        <dbReference type="Proteomes" id="UP000245207"/>
    </source>
</evidence>
<dbReference type="GO" id="GO:0016020">
    <property type="term" value="C:membrane"/>
    <property type="evidence" value="ECO:0007669"/>
    <property type="project" value="UniProtKB-SubCell"/>
</dbReference>
<keyword evidence="9" id="KW-1185">Reference proteome</keyword>
<organism evidence="8 9">
    <name type="scientific">Artemisia annua</name>
    <name type="common">Sweet wormwood</name>
    <dbReference type="NCBI Taxonomy" id="35608"/>
    <lineage>
        <taxon>Eukaryota</taxon>
        <taxon>Viridiplantae</taxon>
        <taxon>Streptophyta</taxon>
        <taxon>Embryophyta</taxon>
        <taxon>Tracheophyta</taxon>
        <taxon>Spermatophyta</taxon>
        <taxon>Magnoliopsida</taxon>
        <taxon>eudicotyledons</taxon>
        <taxon>Gunneridae</taxon>
        <taxon>Pentapetalae</taxon>
        <taxon>asterids</taxon>
        <taxon>campanulids</taxon>
        <taxon>Asterales</taxon>
        <taxon>Asteraceae</taxon>
        <taxon>Asteroideae</taxon>
        <taxon>Anthemideae</taxon>
        <taxon>Artemisiinae</taxon>
        <taxon>Artemisia</taxon>
    </lineage>
</organism>